<dbReference type="InterPro" id="IPR036388">
    <property type="entry name" value="WH-like_DNA-bd_sf"/>
</dbReference>
<dbReference type="InterPro" id="IPR036390">
    <property type="entry name" value="WH_DNA-bd_sf"/>
</dbReference>
<gene>
    <name evidence="6" type="ORF">ABU178_16580</name>
</gene>
<dbReference type="InterPro" id="IPR005471">
    <property type="entry name" value="Tscrpt_reg_IclR_N"/>
</dbReference>
<evidence type="ECO:0000259" key="5">
    <source>
        <dbReference type="PROSITE" id="PS51078"/>
    </source>
</evidence>
<evidence type="ECO:0000256" key="3">
    <source>
        <dbReference type="ARBA" id="ARBA00023163"/>
    </source>
</evidence>
<dbReference type="RefSeq" id="WP_397216883.1">
    <property type="nucleotide sequence ID" value="NZ_JBGFSN010000006.1"/>
</dbReference>
<feature type="domain" description="IclR-ED" evidence="5">
    <location>
        <begin position="64"/>
        <end position="247"/>
    </location>
</feature>
<dbReference type="EMBL" id="JBGFSN010000006">
    <property type="protein sequence ID" value="MFH8135771.1"/>
    <property type="molecule type" value="Genomic_DNA"/>
</dbReference>
<dbReference type="SUPFAM" id="SSF55781">
    <property type="entry name" value="GAF domain-like"/>
    <property type="match status" value="1"/>
</dbReference>
<keyword evidence="1" id="KW-0805">Transcription regulation</keyword>
<organism evidence="6 7">
    <name type="scientific">Pantoea osteomyelitidis</name>
    <dbReference type="NCBI Taxonomy" id="3230026"/>
    <lineage>
        <taxon>Bacteria</taxon>
        <taxon>Pseudomonadati</taxon>
        <taxon>Pseudomonadota</taxon>
        <taxon>Gammaproteobacteria</taxon>
        <taxon>Enterobacterales</taxon>
        <taxon>Erwiniaceae</taxon>
        <taxon>Pantoea</taxon>
    </lineage>
</organism>
<comment type="caution">
    <text evidence="6">The sequence shown here is derived from an EMBL/GenBank/DDBJ whole genome shotgun (WGS) entry which is preliminary data.</text>
</comment>
<accession>A0ABW7Q2S6</accession>
<feature type="domain" description="HTH iclR-type" evidence="4">
    <location>
        <begin position="1"/>
        <end position="63"/>
    </location>
</feature>
<dbReference type="SMART" id="SM00346">
    <property type="entry name" value="HTH_ICLR"/>
    <property type="match status" value="1"/>
</dbReference>
<evidence type="ECO:0000313" key="7">
    <source>
        <dbReference type="Proteomes" id="UP001611251"/>
    </source>
</evidence>
<dbReference type="PANTHER" id="PTHR30136:SF8">
    <property type="entry name" value="TRANSCRIPTIONAL REGULATORY PROTEIN"/>
    <property type="match status" value="1"/>
</dbReference>
<keyword evidence="7" id="KW-1185">Reference proteome</keyword>
<evidence type="ECO:0000256" key="1">
    <source>
        <dbReference type="ARBA" id="ARBA00023015"/>
    </source>
</evidence>
<dbReference type="Pfam" id="PF09339">
    <property type="entry name" value="HTH_IclR"/>
    <property type="match status" value="1"/>
</dbReference>
<protein>
    <submittedName>
        <fullName evidence="6">IclR family transcriptional regulator</fullName>
    </submittedName>
</protein>
<keyword evidence="2" id="KW-0238">DNA-binding</keyword>
<name>A0ABW7Q2S6_9GAMM</name>
<evidence type="ECO:0000259" key="4">
    <source>
        <dbReference type="PROSITE" id="PS51077"/>
    </source>
</evidence>
<dbReference type="Pfam" id="PF01614">
    <property type="entry name" value="IclR_C"/>
    <property type="match status" value="1"/>
</dbReference>
<proteinExistence type="predicted"/>
<dbReference type="Gene3D" id="1.10.10.10">
    <property type="entry name" value="Winged helix-like DNA-binding domain superfamily/Winged helix DNA-binding domain"/>
    <property type="match status" value="1"/>
</dbReference>
<sequence>MQSLIKSLKVLEMVSEKQPVSVGELSKMMAMPKTTVQRILWTFHEAGWLRLLEGDMPRWTISPRVLAVRPNELAGGGLASAVQGPMAELRDATQETVYVSVYDGSGAVVVFDRLESPHPVRAVSPVGDIAPIYSTANGMAIMAFLGEKRIDEIIDAGLNAFNPSTITDPAELKQELQRVRERGYSVNRGYYRSGIFAIGAPIFDAAHQPVASICISMPDSRYQENKIDHWGNLTVKAAQSIGFQKSLKS</sequence>
<keyword evidence="3" id="KW-0804">Transcription</keyword>
<dbReference type="Proteomes" id="UP001611251">
    <property type="component" value="Unassembled WGS sequence"/>
</dbReference>
<dbReference type="SUPFAM" id="SSF46785">
    <property type="entry name" value="Winged helix' DNA-binding domain"/>
    <property type="match status" value="1"/>
</dbReference>
<dbReference type="PROSITE" id="PS51078">
    <property type="entry name" value="ICLR_ED"/>
    <property type="match status" value="1"/>
</dbReference>
<evidence type="ECO:0000313" key="6">
    <source>
        <dbReference type="EMBL" id="MFH8135771.1"/>
    </source>
</evidence>
<dbReference type="PANTHER" id="PTHR30136">
    <property type="entry name" value="HELIX-TURN-HELIX TRANSCRIPTIONAL REGULATOR, ICLR FAMILY"/>
    <property type="match status" value="1"/>
</dbReference>
<dbReference type="InterPro" id="IPR014757">
    <property type="entry name" value="Tscrpt_reg_IclR_C"/>
</dbReference>
<dbReference type="InterPro" id="IPR050707">
    <property type="entry name" value="HTH_MetabolicPath_Reg"/>
</dbReference>
<reference evidence="6 7" key="1">
    <citation type="submission" date="2024-08" db="EMBL/GenBank/DDBJ databases">
        <title>Pantoea ronii - a newly identified human opportunistic pathogen.</title>
        <authorList>
            <person name="Keidar-Friedman D."/>
            <person name="Sorek N."/>
            <person name="Leshin-Carmel D."/>
            <person name="Tsur A."/>
            <person name="Amsalem M."/>
            <person name="Tolkach D."/>
            <person name="Brosh-Nissimov T."/>
        </authorList>
    </citation>
    <scope>NUCLEOTIDE SEQUENCE [LARGE SCALE GENOMIC DNA]</scope>
    <source>
        <strain evidence="6 7">AA23256</strain>
    </source>
</reference>
<evidence type="ECO:0000256" key="2">
    <source>
        <dbReference type="ARBA" id="ARBA00023125"/>
    </source>
</evidence>
<dbReference type="Gene3D" id="3.30.450.40">
    <property type="match status" value="1"/>
</dbReference>
<dbReference type="InterPro" id="IPR029016">
    <property type="entry name" value="GAF-like_dom_sf"/>
</dbReference>
<dbReference type="PROSITE" id="PS51077">
    <property type="entry name" value="HTH_ICLR"/>
    <property type="match status" value="1"/>
</dbReference>